<feature type="compositionally biased region" description="Basic and acidic residues" evidence="1">
    <location>
        <begin position="1"/>
        <end position="20"/>
    </location>
</feature>
<organism evidence="3 4">
    <name type="scientific">Diploscapter pachys</name>
    <dbReference type="NCBI Taxonomy" id="2018661"/>
    <lineage>
        <taxon>Eukaryota</taxon>
        <taxon>Metazoa</taxon>
        <taxon>Ecdysozoa</taxon>
        <taxon>Nematoda</taxon>
        <taxon>Chromadorea</taxon>
        <taxon>Rhabditida</taxon>
        <taxon>Rhabditina</taxon>
        <taxon>Rhabditomorpha</taxon>
        <taxon>Rhabditoidea</taxon>
        <taxon>Rhabditidae</taxon>
        <taxon>Diploscapter</taxon>
    </lineage>
</organism>
<evidence type="ECO:0000259" key="2">
    <source>
        <dbReference type="PROSITE" id="PS50004"/>
    </source>
</evidence>
<evidence type="ECO:0000256" key="1">
    <source>
        <dbReference type="SAM" id="MobiDB-lite"/>
    </source>
</evidence>
<feature type="domain" description="C2" evidence="2">
    <location>
        <begin position="560"/>
        <end position="697"/>
    </location>
</feature>
<dbReference type="PANTHER" id="PTHR20837:SF0">
    <property type="entry name" value="COILED-COIL AND C2 DOMAIN-CONTAINING PROTEIN 2A"/>
    <property type="match status" value="1"/>
</dbReference>
<proteinExistence type="predicted"/>
<dbReference type="SMART" id="SM00239">
    <property type="entry name" value="C2"/>
    <property type="match status" value="1"/>
</dbReference>
<dbReference type="PROSITE" id="PS50004">
    <property type="entry name" value="C2"/>
    <property type="match status" value="1"/>
</dbReference>
<dbReference type="Pfam" id="PF00168">
    <property type="entry name" value="C2"/>
    <property type="match status" value="1"/>
</dbReference>
<dbReference type="InterPro" id="IPR052434">
    <property type="entry name" value="Tectonic-like_complex_comp"/>
</dbReference>
<dbReference type="OrthoDB" id="2162143at2759"/>
<keyword evidence="4" id="KW-1185">Reference proteome</keyword>
<dbReference type="GO" id="GO:1905515">
    <property type="term" value="P:non-motile cilium assembly"/>
    <property type="evidence" value="ECO:0007669"/>
    <property type="project" value="TreeGrafter"/>
</dbReference>
<accession>A0A2A2K7T4</accession>
<dbReference type="Gene3D" id="3.10.620.30">
    <property type="match status" value="1"/>
</dbReference>
<dbReference type="InterPro" id="IPR035892">
    <property type="entry name" value="C2_domain_sf"/>
</dbReference>
<dbReference type="Gene3D" id="2.60.40.150">
    <property type="entry name" value="C2 domain"/>
    <property type="match status" value="1"/>
</dbReference>
<comment type="caution">
    <text evidence="3">The sequence shown here is derived from an EMBL/GenBank/DDBJ whole genome shotgun (WGS) entry which is preliminary data.</text>
</comment>
<gene>
    <name evidence="3" type="ORF">WR25_10928</name>
</gene>
<feature type="compositionally biased region" description="Low complexity" evidence="1">
    <location>
        <begin position="56"/>
        <end position="71"/>
    </location>
</feature>
<dbReference type="Proteomes" id="UP000218231">
    <property type="component" value="Unassembled WGS sequence"/>
</dbReference>
<evidence type="ECO:0000313" key="4">
    <source>
        <dbReference type="Proteomes" id="UP000218231"/>
    </source>
</evidence>
<dbReference type="PANTHER" id="PTHR20837">
    <property type="entry name" value="CENTROSOMAL PROTEIN-RELATED"/>
    <property type="match status" value="1"/>
</dbReference>
<sequence>MKAGRVLEEVHDRLTEEHHSTSAVTPKQLLSPPIEPSSISDNSTIQPDDNSEERLLSPTSSQSSSRKSLTSAEIKASLRSKIRKQAEKDVERTRGSVQLTKRLQRRLTSHFEESITEEDLRTVDEQIEAGLKLGTKFLTEESSLKPSENEQLAFFINEYKPKSEESQKSSKENMAIFHEAQPAPEPDNQLLHYHEPQNTNVESGLVLNRMGERLNATFLNVEGKLKTADAFIEPFAKNNYFYEDDAIGYMDAEYFDRIVERTKRVNYATLLIFVESILLDDHPLFNREEAAVAQLRTNYFKQLKRIREIGELMQVVENKQIGHGDSQLQRLAQITAEAQKAAEEIEQVTSQPHSIAVVVQERKEVGREKVTCKVQVPIPDRNHTENSLNEIEFEGRGEQNNINGKLLCLAQWLESLNVDRKHSIHSSTMKENAVDSCFYLIPPACRLISDEDFQSNMRWNLLEKRFARRMTAGYKRIPLNDSEIDHANYRLHRESDGAGYKTDIDSQRESGSKQAVNIRVRLLEKALQEEKAYEEIVREEQLPSMLMAFSSLFGPADVSRKLKPMRKEMKRMQTLSTSCQLRVNVQSATNLPVREETGKLSPIVVVKFLDKSIETEAAIGRHANWQFSGVLPVEHEDELTRLSAHLELIIYDQLISPLDKDDREVNTIHEQVLRRYLGSVKIPFSTIYCNGKVEGTLRIQLPLILMRYTIPENAAYLRLLVSLDPPVMPPKITPPLAIENFESDKTLQQCLSWKKSASNTYPERRYVSIVTDINGKSVLALRYLRSIRPPPAVAELSFNPRQALTAACRLVSLIPFLEDPLVFPGSSDVWTSFDQMLSLCCGDSEEHALLLCSWLISLNLKSAVLLGTALPEGNKAAYVLVELHDSTLLLNPNDGNVYEKSDPLCPLSSVGTVIQMQNIYANIQSKEHPSHVHFDFSKPSDWKPLFEKPLEMPSIQPISLPYAEITEDSLLEQRTYVEREIKLIFDEARIYGIPQWNLIASRSIPQKSCISTVLSWSLHENADPSTQFALAVHLQPFFNNILSCSIALATLTLRK</sequence>
<reference evidence="3 4" key="1">
    <citation type="journal article" date="2017" name="Curr. Biol.">
        <title>Genome architecture and evolution of a unichromosomal asexual nematode.</title>
        <authorList>
            <person name="Fradin H."/>
            <person name="Zegar C."/>
            <person name="Gutwein M."/>
            <person name="Lucas J."/>
            <person name="Kovtun M."/>
            <person name="Corcoran D."/>
            <person name="Baugh L.R."/>
            <person name="Kiontke K."/>
            <person name="Gunsalus K."/>
            <person name="Fitch D.H."/>
            <person name="Piano F."/>
        </authorList>
    </citation>
    <scope>NUCLEOTIDE SEQUENCE [LARGE SCALE GENOMIC DNA]</scope>
    <source>
        <strain evidence="3">PF1309</strain>
    </source>
</reference>
<dbReference type="STRING" id="2018661.A0A2A2K7T4"/>
<protein>
    <recommendedName>
        <fullName evidence="2">C2 domain-containing protein</fullName>
    </recommendedName>
</protein>
<feature type="region of interest" description="Disordered" evidence="1">
    <location>
        <begin position="1"/>
        <end position="76"/>
    </location>
</feature>
<dbReference type="CDD" id="cd00030">
    <property type="entry name" value="C2"/>
    <property type="match status" value="1"/>
</dbReference>
<dbReference type="InterPro" id="IPR000008">
    <property type="entry name" value="C2_dom"/>
</dbReference>
<evidence type="ECO:0000313" key="3">
    <source>
        <dbReference type="EMBL" id="PAV69988.1"/>
    </source>
</evidence>
<dbReference type="EMBL" id="LIAE01009380">
    <property type="protein sequence ID" value="PAV69988.1"/>
    <property type="molecule type" value="Genomic_DNA"/>
</dbReference>
<dbReference type="Pfam" id="PF24656">
    <property type="entry name" value="CEPT76_peptidase"/>
    <property type="match status" value="1"/>
</dbReference>
<dbReference type="AlphaFoldDB" id="A0A2A2K7T4"/>
<dbReference type="InterPro" id="IPR056290">
    <property type="entry name" value="CEPT76/DRC7_peptidase-like_dom"/>
</dbReference>
<dbReference type="SUPFAM" id="SSF49562">
    <property type="entry name" value="C2 domain (Calcium/lipid-binding domain, CaLB)"/>
    <property type="match status" value="1"/>
</dbReference>
<dbReference type="GO" id="GO:1904491">
    <property type="term" value="P:protein localization to ciliary transition zone"/>
    <property type="evidence" value="ECO:0007669"/>
    <property type="project" value="TreeGrafter"/>
</dbReference>
<name>A0A2A2K7T4_9BILA</name>
<dbReference type="GO" id="GO:0035869">
    <property type="term" value="C:ciliary transition zone"/>
    <property type="evidence" value="ECO:0007669"/>
    <property type="project" value="TreeGrafter"/>
</dbReference>